<keyword evidence="9 12" id="KW-0812">Transmembrane</keyword>
<dbReference type="GO" id="GO:0016758">
    <property type="term" value="F:hexosyltransferase activity"/>
    <property type="evidence" value="ECO:0007669"/>
    <property type="project" value="TreeGrafter"/>
</dbReference>
<dbReference type="Pfam" id="PF13632">
    <property type="entry name" value="Glyco_trans_2_3"/>
    <property type="match status" value="1"/>
</dbReference>
<evidence type="ECO:0000256" key="8">
    <source>
        <dbReference type="ARBA" id="ARBA00022679"/>
    </source>
</evidence>
<keyword evidence="15" id="KW-1185">Reference proteome</keyword>
<sequence>MDGLIPRAEALPPEAPLAMPVHPLAHRPEPPPAPHDRKTGDIRIGLRRALVFGSTIILTVFAIHEMWEVLDDARWTSLGAIMTALFGMLFFWIALSFTSALAGFLVMLHRPRAVRPEAPPQGRTALLMPIYNEPVPRMEVALTALRASLDQAGVAHLFDIFILSDTRDPEARAAEWGAARRLRELPGAAVYFRCREENTHRKAGNIAEWVRRFGDAYGQFLILDADSLMEAETLVAMAARMEAEPRMGLLQTLPMLHGGRTLFARLQQFAGHVYGPTLAHGLAWWTGAEGNYWGHNAMIRTRAFAEAAGLPELPGRKPFGGQIMSHDFVEAALLRRAGWQVVFDPALGGSWEEGPPTLPDLCVRDRRWCQGNLQHAAVIGAPGLHPVSRLHMAQGIFAYVSAPLWLAFLLIALMVGVQARFVRPEYFPATPVLFPQWPVIDAERALAVFAGTMALLLAPKVMGAIAFALSPEGPRRIGGQLRLLGGLVFEIILSALLSPITMVTQIRQLWAILRGRDSGWESQRRDAGAWAWREGFRFSRGHVVLGLILFAIAYAMEPMVAAWMSPVLAGLLLAPALVGWTSGEAGRAARALLETPPEARPTPVLRLAEATRMA</sequence>
<evidence type="ECO:0000256" key="11">
    <source>
        <dbReference type="ARBA" id="ARBA00023136"/>
    </source>
</evidence>
<evidence type="ECO:0000256" key="10">
    <source>
        <dbReference type="ARBA" id="ARBA00022989"/>
    </source>
</evidence>
<dbReference type="PANTHER" id="PTHR43867:SF5">
    <property type="entry name" value="GLUCANS BIOSYNTHESIS GLUCOSYLTRANSFERASE H"/>
    <property type="match status" value="1"/>
</dbReference>
<dbReference type="GO" id="GO:0005886">
    <property type="term" value="C:plasma membrane"/>
    <property type="evidence" value="ECO:0007669"/>
    <property type="project" value="UniProtKB-SubCell"/>
</dbReference>
<feature type="transmembrane region" description="Helical" evidence="12">
    <location>
        <begin position="396"/>
        <end position="417"/>
    </location>
</feature>
<dbReference type="PANTHER" id="PTHR43867">
    <property type="entry name" value="CELLULOSE SYNTHASE CATALYTIC SUBUNIT A [UDP-FORMING]"/>
    <property type="match status" value="1"/>
</dbReference>
<reference evidence="14 15" key="1">
    <citation type="submission" date="2020-08" db="EMBL/GenBank/DDBJ databases">
        <title>Genomic Encyclopedia of Type Strains, Phase IV (KMG-IV): sequencing the most valuable type-strain genomes for metagenomic binning, comparative biology and taxonomic classification.</title>
        <authorList>
            <person name="Goeker M."/>
        </authorList>
    </citation>
    <scope>NUCLEOTIDE SEQUENCE [LARGE SCALE GENOMIC DNA]</scope>
    <source>
        <strain evidence="14 15">DSM 19979</strain>
    </source>
</reference>
<evidence type="ECO:0000313" key="14">
    <source>
        <dbReference type="EMBL" id="MBB3900264.1"/>
    </source>
</evidence>
<evidence type="ECO:0000256" key="6">
    <source>
        <dbReference type="ARBA" id="ARBA00022519"/>
    </source>
</evidence>
<name>A0A840AJH2_9PROT</name>
<evidence type="ECO:0000256" key="4">
    <source>
        <dbReference type="ARBA" id="ARBA00020585"/>
    </source>
</evidence>
<keyword evidence="6" id="KW-0997">Cell inner membrane</keyword>
<proteinExistence type="inferred from homology"/>
<feature type="domain" description="Glycosyltransferase 2-like" evidence="13">
    <location>
        <begin position="220"/>
        <end position="423"/>
    </location>
</feature>
<keyword evidence="10 12" id="KW-1133">Transmembrane helix</keyword>
<dbReference type="NCBIfam" id="NF003958">
    <property type="entry name" value="PRK05454.2-1"/>
    <property type="match status" value="1"/>
</dbReference>
<feature type="transmembrane region" description="Helical" evidence="12">
    <location>
        <begin position="563"/>
        <end position="583"/>
    </location>
</feature>
<feature type="transmembrane region" description="Helical" evidence="12">
    <location>
        <begin position="445"/>
        <end position="469"/>
    </location>
</feature>
<feature type="transmembrane region" description="Helical" evidence="12">
    <location>
        <begin position="481"/>
        <end position="500"/>
    </location>
</feature>
<evidence type="ECO:0000256" key="2">
    <source>
        <dbReference type="ARBA" id="ARBA00005001"/>
    </source>
</evidence>
<evidence type="ECO:0000256" key="9">
    <source>
        <dbReference type="ARBA" id="ARBA00022692"/>
    </source>
</evidence>
<dbReference type="InterPro" id="IPR050321">
    <property type="entry name" value="Glycosyltr_2/OpgH_subfam"/>
</dbReference>
<evidence type="ECO:0000256" key="5">
    <source>
        <dbReference type="ARBA" id="ARBA00022475"/>
    </source>
</evidence>
<evidence type="ECO:0000256" key="7">
    <source>
        <dbReference type="ARBA" id="ARBA00022676"/>
    </source>
</evidence>
<comment type="similarity">
    <text evidence="3">Belongs to the glycosyltransferase 2 family. OpgH subfamily.</text>
</comment>
<evidence type="ECO:0000256" key="3">
    <source>
        <dbReference type="ARBA" id="ARBA00009337"/>
    </source>
</evidence>
<dbReference type="Gene3D" id="3.90.550.10">
    <property type="entry name" value="Spore Coat Polysaccharide Biosynthesis Protein SpsA, Chain A"/>
    <property type="match status" value="1"/>
</dbReference>
<dbReference type="EMBL" id="JACIDJ010000009">
    <property type="protein sequence ID" value="MBB3900264.1"/>
    <property type="molecule type" value="Genomic_DNA"/>
</dbReference>
<evidence type="ECO:0000259" key="13">
    <source>
        <dbReference type="Pfam" id="PF13632"/>
    </source>
</evidence>
<comment type="pathway">
    <text evidence="2">Glycan metabolism; osmoregulated periplasmic glucan (OPG) biosynthesis.</text>
</comment>
<comment type="subcellular location">
    <subcellularLocation>
        <location evidence="1">Cell inner membrane</location>
        <topology evidence="1">Multi-pass membrane protein</topology>
    </subcellularLocation>
</comment>
<comment type="caution">
    <text evidence="14">The sequence shown here is derived from an EMBL/GenBank/DDBJ whole genome shotgun (WGS) entry which is preliminary data.</text>
</comment>
<feature type="transmembrane region" description="Helical" evidence="12">
    <location>
        <begin position="84"/>
        <end position="108"/>
    </location>
</feature>
<keyword evidence="8 14" id="KW-0808">Transferase</keyword>
<gene>
    <name evidence="14" type="ORF">GGQ83_003740</name>
</gene>
<keyword evidence="11 12" id="KW-0472">Membrane</keyword>
<accession>A0A840AJH2</accession>
<keyword evidence="5" id="KW-1003">Cell membrane</keyword>
<dbReference type="AlphaFoldDB" id="A0A840AJH2"/>
<evidence type="ECO:0000256" key="12">
    <source>
        <dbReference type="SAM" id="Phobius"/>
    </source>
</evidence>
<protein>
    <recommendedName>
        <fullName evidence="4">Glucans biosynthesis glucosyltransferase H</fullName>
    </recommendedName>
</protein>
<keyword evidence="7 14" id="KW-0328">Glycosyltransferase</keyword>
<dbReference type="Proteomes" id="UP000553193">
    <property type="component" value="Unassembled WGS sequence"/>
</dbReference>
<dbReference type="InterPro" id="IPR001173">
    <property type="entry name" value="Glyco_trans_2-like"/>
</dbReference>
<feature type="transmembrane region" description="Helical" evidence="12">
    <location>
        <begin position="45"/>
        <end position="64"/>
    </location>
</feature>
<dbReference type="InterPro" id="IPR029044">
    <property type="entry name" value="Nucleotide-diphossugar_trans"/>
</dbReference>
<evidence type="ECO:0000256" key="1">
    <source>
        <dbReference type="ARBA" id="ARBA00004429"/>
    </source>
</evidence>
<dbReference type="RefSeq" id="WP_184386491.1">
    <property type="nucleotide sequence ID" value="NZ_JACIDJ010000009.1"/>
</dbReference>
<evidence type="ECO:0000313" key="15">
    <source>
        <dbReference type="Proteomes" id="UP000553193"/>
    </source>
</evidence>
<organism evidence="14 15">
    <name type="scientific">Roseococcus suduntuyensis</name>
    <dbReference type="NCBI Taxonomy" id="455361"/>
    <lineage>
        <taxon>Bacteria</taxon>
        <taxon>Pseudomonadati</taxon>
        <taxon>Pseudomonadota</taxon>
        <taxon>Alphaproteobacteria</taxon>
        <taxon>Acetobacterales</taxon>
        <taxon>Roseomonadaceae</taxon>
        <taxon>Roseococcus</taxon>
    </lineage>
</organism>
<dbReference type="NCBIfam" id="NF003962">
    <property type="entry name" value="PRK05454.2-5"/>
    <property type="match status" value="1"/>
</dbReference>
<dbReference type="SUPFAM" id="SSF53448">
    <property type="entry name" value="Nucleotide-diphospho-sugar transferases"/>
    <property type="match status" value="1"/>
</dbReference>